<keyword evidence="5" id="KW-0663">Pyridoxal phosphate</keyword>
<keyword evidence="8" id="KW-1185">Reference proteome</keyword>
<evidence type="ECO:0000259" key="6">
    <source>
        <dbReference type="Pfam" id="PF00155"/>
    </source>
</evidence>
<dbReference type="PANTHER" id="PTHR46383">
    <property type="entry name" value="ASPARTATE AMINOTRANSFERASE"/>
    <property type="match status" value="1"/>
</dbReference>
<reference evidence="7 8" key="1">
    <citation type="journal article" date="2016" name="Mol. Biol. Evol.">
        <title>Comparative Genomics of Early-Diverging Mushroom-Forming Fungi Provides Insights into the Origins of Lignocellulose Decay Capabilities.</title>
        <authorList>
            <person name="Nagy L.G."/>
            <person name="Riley R."/>
            <person name="Tritt A."/>
            <person name="Adam C."/>
            <person name="Daum C."/>
            <person name="Floudas D."/>
            <person name="Sun H."/>
            <person name="Yadav J.S."/>
            <person name="Pangilinan J."/>
            <person name="Larsson K.H."/>
            <person name="Matsuura K."/>
            <person name="Barry K."/>
            <person name="Labutti K."/>
            <person name="Kuo R."/>
            <person name="Ohm R.A."/>
            <person name="Bhattacharya S.S."/>
            <person name="Shirouzu T."/>
            <person name="Yoshinaga Y."/>
            <person name="Martin F.M."/>
            <person name="Grigoriev I.V."/>
            <person name="Hibbett D.S."/>
        </authorList>
    </citation>
    <scope>NUCLEOTIDE SEQUENCE [LARGE SCALE GENOMIC DNA]</scope>
    <source>
        <strain evidence="7 8">CBS 109695</strain>
    </source>
</reference>
<keyword evidence="3" id="KW-0032">Aminotransferase</keyword>
<dbReference type="InterPro" id="IPR004839">
    <property type="entry name" value="Aminotransferase_I/II_large"/>
</dbReference>
<dbReference type="GO" id="GO:0008483">
    <property type="term" value="F:transaminase activity"/>
    <property type="evidence" value="ECO:0007669"/>
    <property type="project" value="UniProtKB-KW"/>
</dbReference>
<name>A0A166ETU0_9AGAM</name>
<dbReference type="PANTHER" id="PTHR46383:SF1">
    <property type="entry name" value="ASPARTATE AMINOTRANSFERASE"/>
    <property type="match status" value="1"/>
</dbReference>
<evidence type="ECO:0000256" key="1">
    <source>
        <dbReference type="ARBA" id="ARBA00001933"/>
    </source>
</evidence>
<dbReference type="SUPFAM" id="SSF53383">
    <property type="entry name" value="PLP-dependent transferases"/>
    <property type="match status" value="1"/>
</dbReference>
<accession>A0A166ETU0</accession>
<dbReference type="AlphaFoldDB" id="A0A166ETU0"/>
<gene>
    <name evidence="7" type="ORF">FIBSPDRAFT_866338</name>
</gene>
<feature type="domain" description="Aminotransferase class I/classII large" evidence="6">
    <location>
        <begin position="41"/>
        <end position="418"/>
    </location>
</feature>
<evidence type="ECO:0000313" key="8">
    <source>
        <dbReference type="Proteomes" id="UP000076532"/>
    </source>
</evidence>
<evidence type="ECO:0000256" key="2">
    <source>
        <dbReference type="ARBA" id="ARBA00007441"/>
    </source>
</evidence>
<dbReference type="Pfam" id="PF00155">
    <property type="entry name" value="Aminotran_1_2"/>
    <property type="match status" value="1"/>
</dbReference>
<evidence type="ECO:0000256" key="4">
    <source>
        <dbReference type="ARBA" id="ARBA00022679"/>
    </source>
</evidence>
<dbReference type="Proteomes" id="UP000076532">
    <property type="component" value="Unassembled WGS sequence"/>
</dbReference>
<comment type="similarity">
    <text evidence="2">Belongs to the class-I pyridoxal-phosphate-dependent aminotransferase family.</text>
</comment>
<protein>
    <submittedName>
        <fullName evidence="7">PLP-dependent transferase</fullName>
    </submittedName>
</protein>
<dbReference type="GO" id="GO:0006520">
    <property type="term" value="P:amino acid metabolic process"/>
    <property type="evidence" value="ECO:0007669"/>
    <property type="project" value="InterPro"/>
</dbReference>
<evidence type="ECO:0000313" key="7">
    <source>
        <dbReference type="EMBL" id="KZP16102.1"/>
    </source>
</evidence>
<dbReference type="OrthoDB" id="7042322at2759"/>
<dbReference type="Gene3D" id="3.40.640.10">
    <property type="entry name" value="Type I PLP-dependent aspartate aminotransferase-like (Major domain)"/>
    <property type="match status" value="1"/>
</dbReference>
<sequence>MPGAPGLAFRLSRQATSTISPPIPQAYKWATSYVPTLQRPLLDMSQGVPGIPPPEALLDAIGNASKSPSACGYCPVPGELSLRQALADEMKHVYGREGAVDINPDDVMITSGCNMAFTATVMSLADAGDEVILPVPWYFNHQMTLNLLGITTVPLMTTAESGFKPSPELAATLITPKTKAIALVTPNNPTGAVYPPSLIASFAILARKHNIALILDETYRDFLLTGPPHSLFSSQEQSWRSTLIHLFSFSKSYCIPGHRLGAIVAAPAILTATRTVLDCLQICAPRPPQLALAPLLPQLRPFTRAHAESIDARHALFRSVLPPRWIIGAQGGFFAFVRHPFKGVSASVVSERLAREVGVVTLPAEFFCQAKADIVVKGDGEQETVVREVVSPADDDMWIRFSVANVDDEKVRKICERLAECESTFGWELA</sequence>
<dbReference type="CDD" id="cd00609">
    <property type="entry name" value="AAT_like"/>
    <property type="match status" value="1"/>
</dbReference>
<dbReference type="InterPro" id="IPR015424">
    <property type="entry name" value="PyrdxlP-dep_Trfase"/>
</dbReference>
<keyword evidence="4 7" id="KW-0808">Transferase</keyword>
<dbReference type="STRING" id="436010.A0A166ETU0"/>
<dbReference type="NCBIfam" id="NF005732">
    <property type="entry name" value="PRK07550.1"/>
    <property type="match status" value="1"/>
</dbReference>
<dbReference type="InterPro" id="IPR050596">
    <property type="entry name" value="AspAT/PAT-like"/>
</dbReference>
<dbReference type="InterPro" id="IPR015421">
    <property type="entry name" value="PyrdxlP-dep_Trfase_major"/>
</dbReference>
<evidence type="ECO:0000256" key="5">
    <source>
        <dbReference type="ARBA" id="ARBA00022898"/>
    </source>
</evidence>
<dbReference type="GO" id="GO:0030170">
    <property type="term" value="F:pyridoxal phosphate binding"/>
    <property type="evidence" value="ECO:0007669"/>
    <property type="project" value="InterPro"/>
</dbReference>
<dbReference type="EMBL" id="KV417597">
    <property type="protein sequence ID" value="KZP16102.1"/>
    <property type="molecule type" value="Genomic_DNA"/>
</dbReference>
<comment type="cofactor">
    <cofactor evidence="1">
        <name>pyridoxal 5'-phosphate</name>
        <dbReference type="ChEBI" id="CHEBI:597326"/>
    </cofactor>
</comment>
<proteinExistence type="inferred from homology"/>
<evidence type="ECO:0000256" key="3">
    <source>
        <dbReference type="ARBA" id="ARBA00022576"/>
    </source>
</evidence>
<organism evidence="7 8">
    <name type="scientific">Athelia psychrophila</name>
    <dbReference type="NCBI Taxonomy" id="1759441"/>
    <lineage>
        <taxon>Eukaryota</taxon>
        <taxon>Fungi</taxon>
        <taxon>Dikarya</taxon>
        <taxon>Basidiomycota</taxon>
        <taxon>Agaricomycotina</taxon>
        <taxon>Agaricomycetes</taxon>
        <taxon>Agaricomycetidae</taxon>
        <taxon>Atheliales</taxon>
        <taxon>Atheliaceae</taxon>
        <taxon>Athelia</taxon>
    </lineage>
</organism>